<dbReference type="GeneID" id="70234013"/>
<name>A0A9P8PBH9_9ASCO</name>
<proteinExistence type="predicted"/>
<keyword evidence="2" id="KW-1185">Reference proteome</keyword>
<accession>A0A9P8PBH9</accession>
<reference evidence="1" key="2">
    <citation type="submission" date="2021-01" db="EMBL/GenBank/DDBJ databases">
        <authorList>
            <person name="Schikora-Tamarit M.A."/>
        </authorList>
    </citation>
    <scope>NUCLEOTIDE SEQUENCE</scope>
    <source>
        <strain evidence="1">CBS6075</strain>
    </source>
</reference>
<organism evidence="1 2">
    <name type="scientific">Ogataea philodendri</name>
    <dbReference type="NCBI Taxonomy" id="1378263"/>
    <lineage>
        <taxon>Eukaryota</taxon>
        <taxon>Fungi</taxon>
        <taxon>Dikarya</taxon>
        <taxon>Ascomycota</taxon>
        <taxon>Saccharomycotina</taxon>
        <taxon>Pichiomycetes</taxon>
        <taxon>Pichiales</taxon>
        <taxon>Pichiaceae</taxon>
        <taxon>Ogataea</taxon>
    </lineage>
</organism>
<reference evidence="1" key="1">
    <citation type="journal article" date="2021" name="Open Biol.">
        <title>Shared evolutionary footprints suggest mitochondrial oxidative damage underlies multiple complex I losses in fungi.</title>
        <authorList>
            <person name="Schikora-Tamarit M.A."/>
            <person name="Marcet-Houben M."/>
            <person name="Nosek J."/>
            <person name="Gabaldon T."/>
        </authorList>
    </citation>
    <scope>NUCLEOTIDE SEQUENCE</scope>
    <source>
        <strain evidence="1">CBS6075</strain>
    </source>
</reference>
<gene>
    <name evidence="1" type="ORF">OGAPHI_002046</name>
</gene>
<dbReference type="AlphaFoldDB" id="A0A9P8PBH9"/>
<comment type="caution">
    <text evidence="1">The sequence shown here is derived from an EMBL/GenBank/DDBJ whole genome shotgun (WGS) entry which is preliminary data.</text>
</comment>
<sequence>MFVTVFTQAASSNRTNAKSCGQLISRSFWRREERVPVNISSGGVIESLRRLIELLRLQYKWLGWHCRHISKSGALEYITTDKDFIEKKTGRLLPKADNIFIKPFLRMNVLVCSLRPCIICLGSNPNVPDQFFCLLGEGPGPGDEARGVVMSITSTESPGFPIISGGGIGSICSMSMIDVCWGTEASAGVPGVAGVEARLSRFFFKNSLPL</sequence>
<dbReference type="Proteomes" id="UP000769157">
    <property type="component" value="Unassembled WGS sequence"/>
</dbReference>
<protein>
    <submittedName>
        <fullName evidence="1">Uncharacterized protein</fullName>
    </submittedName>
</protein>
<evidence type="ECO:0000313" key="2">
    <source>
        <dbReference type="Proteomes" id="UP000769157"/>
    </source>
</evidence>
<dbReference type="EMBL" id="JAEUBE010000158">
    <property type="protein sequence ID" value="KAH3668292.1"/>
    <property type="molecule type" value="Genomic_DNA"/>
</dbReference>
<dbReference type="RefSeq" id="XP_046062706.1">
    <property type="nucleotide sequence ID" value="XM_046202873.1"/>
</dbReference>
<evidence type="ECO:0000313" key="1">
    <source>
        <dbReference type="EMBL" id="KAH3668292.1"/>
    </source>
</evidence>